<comment type="subunit">
    <text evidence="4">UreD, UreF and UreG form a complex that acts as a GTP-hydrolysis-dependent molecular chaperone, activating the urease apoprotein by helping to assemble the nickel containing metallocenter of UreC. The UreE protein probably delivers the nickel.</text>
</comment>
<evidence type="ECO:0000313" key="7">
    <source>
        <dbReference type="Proteomes" id="UP000229757"/>
    </source>
</evidence>
<comment type="function">
    <text evidence="4">Required for maturation of urease via the functional incorporation of the urease nickel metallocenter.</text>
</comment>
<dbReference type="RefSeq" id="WP_100256258.1">
    <property type="nucleotide sequence ID" value="NZ_CP011797.1"/>
</dbReference>
<protein>
    <recommendedName>
        <fullName evidence="4">Urease accessory protein UreD</fullName>
    </recommendedName>
</protein>
<feature type="compositionally biased region" description="Polar residues" evidence="5">
    <location>
        <begin position="1"/>
        <end position="11"/>
    </location>
</feature>
<comment type="subcellular location">
    <subcellularLocation>
        <location evidence="4">Cytoplasm</location>
    </subcellularLocation>
</comment>
<feature type="region of interest" description="Disordered" evidence="5">
    <location>
        <begin position="1"/>
        <end position="21"/>
    </location>
</feature>
<reference evidence="6 7" key="1">
    <citation type="journal article" date="2017" name="Environ. Microbiol.">
        <title>Genomic and physiological analyses of 'Reinekea forsetii' reveal a versatile opportunistic lifestyle during spring algae blooms.</title>
        <authorList>
            <person name="Avci B."/>
            <person name="Hahnke R.L."/>
            <person name="Chafee M."/>
            <person name="Fischer T."/>
            <person name="Gruber-Vodicka H."/>
            <person name="Tegetmeyer H.E."/>
            <person name="Harder J."/>
            <person name="Fuchs B.M."/>
            <person name="Amann R.I."/>
            <person name="Teeling H."/>
        </authorList>
    </citation>
    <scope>NUCLEOTIDE SEQUENCE [LARGE SCALE GENOMIC DNA]</scope>
    <source>
        <strain evidence="6 7">Hel1_31_D35</strain>
    </source>
</reference>
<dbReference type="OrthoDB" id="9798842at2"/>
<dbReference type="InterPro" id="IPR002669">
    <property type="entry name" value="UreD"/>
</dbReference>
<dbReference type="PANTHER" id="PTHR33643">
    <property type="entry name" value="UREASE ACCESSORY PROTEIN D"/>
    <property type="match status" value="1"/>
</dbReference>
<proteinExistence type="inferred from homology"/>
<keyword evidence="2 4" id="KW-0996">Nickel insertion</keyword>
<organism evidence="6 7">
    <name type="scientific">Reinekea forsetii</name>
    <dbReference type="NCBI Taxonomy" id="1336806"/>
    <lineage>
        <taxon>Bacteria</taxon>
        <taxon>Pseudomonadati</taxon>
        <taxon>Pseudomonadota</taxon>
        <taxon>Gammaproteobacteria</taxon>
        <taxon>Oceanospirillales</taxon>
        <taxon>Saccharospirillaceae</taxon>
        <taxon>Reinekea</taxon>
    </lineage>
</organism>
<dbReference type="PANTHER" id="PTHR33643:SF1">
    <property type="entry name" value="UREASE ACCESSORY PROTEIN D"/>
    <property type="match status" value="1"/>
</dbReference>
<evidence type="ECO:0000256" key="4">
    <source>
        <dbReference type="HAMAP-Rule" id="MF_01384"/>
    </source>
</evidence>
<sequence length="308" mass="33759">MNKQFVPSADSSVLPAEPSVPSQWHGQLRLEFAQTRRGVRLMRTEHRGPLYVQKPFYPEGPNTPHVYLLHPPGGLVSGDRLVIDIAVAADAHALVTTPGAGRLYKARADQSLQRQSVRLRIAAGASIEWLPLEAILFPGAHAQTETRIDIAEGGKLIFWDVVSFGLPANGRVFDAGEFNQSLKIYRNGRLSLQERLLINATNRGLLSARAGLQDLPIQGLLVAGPFMAATVLASTETDEAMAELIHRLRERCAASAEPAAITLIDGFIVARSLGSCSERTRKLFEHLWQEIRPALLDKPACAPRIWST</sequence>
<gene>
    <name evidence="4 6" type="primary">ureD</name>
    <name evidence="6" type="ORF">REIFOR_00710</name>
</gene>
<dbReference type="AlphaFoldDB" id="A0A2K8KLZ0"/>
<dbReference type="Pfam" id="PF01774">
    <property type="entry name" value="UreD"/>
    <property type="match status" value="1"/>
</dbReference>
<dbReference type="GO" id="GO:0005737">
    <property type="term" value="C:cytoplasm"/>
    <property type="evidence" value="ECO:0007669"/>
    <property type="project" value="UniProtKB-SubCell"/>
</dbReference>
<dbReference type="KEGG" id="rfo:REIFOR_00710"/>
<keyword evidence="4" id="KW-0963">Cytoplasm</keyword>
<accession>A0A2K8KLZ0</accession>
<comment type="similarity">
    <text evidence="1 4">Belongs to the UreD family.</text>
</comment>
<keyword evidence="3 4" id="KW-0143">Chaperone</keyword>
<name>A0A2K8KLZ0_9GAMM</name>
<keyword evidence="7" id="KW-1185">Reference proteome</keyword>
<evidence type="ECO:0000256" key="3">
    <source>
        <dbReference type="ARBA" id="ARBA00023186"/>
    </source>
</evidence>
<dbReference type="GO" id="GO:0016151">
    <property type="term" value="F:nickel cation binding"/>
    <property type="evidence" value="ECO:0007669"/>
    <property type="project" value="UniProtKB-UniRule"/>
</dbReference>
<dbReference type="EMBL" id="CP011797">
    <property type="protein sequence ID" value="ATX75878.1"/>
    <property type="molecule type" value="Genomic_DNA"/>
</dbReference>
<dbReference type="Proteomes" id="UP000229757">
    <property type="component" value="Chromosome"/>
</dbReference>
<evidence type="ECO:0000256" key="5">
    <source>
        <dbReference type="SAM" id="MobiDB-lite"/>
    </source>
</evidence>
<evidence type="ECO:0000256" key="1">
    <source>
        <dbReference type="ARBA" id="ARBA00007177"/>
    </source>
</evidence>
<dbReference type="HAMAP" id="MF_01384">
    <property type="entry name" value="UreD"/>
    <property type="match status" value="1"/>
</dbReference>
<evidence type="ECO:0000256" key="2">
    <source>
        <dbReference type="ARBA" id="ARBA00022988"/>
    </source>
</evidence>
<evidence type="ECO:0000313" key="6">
    <source>
        <dbReference type="EMBL" id="ATX75878.1"/>
    </source>
</evidence>